<accession>A0A0D1BYU4</accession>
<dbReference type="HOGENOM" id="CLU_017266_4_1_9"/>
<proteinExistence type="predicted"/>
<evidence type="ECO:0000313" key="3">
    <source>
        <dbReference type="EMBL" id="KIS23966.1"/>
    </source>
</evidence>
<name>A0A0D1BYU4_CLOBO</name>
<dbReference type="Pfam" id="PF00557">
    <property type="entry name" value="Peptidase_M24"/>
    <property type="match status" value="1"/>
</dbReference>
<dbReference type="PANTHER" id="PTHR46112:SF3">
    <property type="entry name" value="AMINOPEPTIDASE YPDF"/>
    <property type="match status" value="1"/>
</dbReference>
<dbReference type="EMBL" id="JXSU01000007">
    <property type="protein sequence ID" value="KIS23966.1"/>
    <property type="molecule type" value="Genomic_DNA"/>
</dbReference>
<comment type="caution">
    <text evidence="3">The sequence shown here is derived from an EMBL/GenBank/DDBJ whole genome shotgun (WGS) entry which is preliminary data.</text>
</comment>
<dbReference type="CDD" id="cd01092">
    <property type="entry name" value="APP-like"/>
    <property type="match status" value="1"/>
</dbReference>
<dbReference type="InterPro" id="IPR050659">
    <property type="entry name" value="Peptidase_M24B"/>
</dbReference>
<dbReference type="InterPro" id="IPR036005">
    <property type="entry name" value="Creatinase/aminopeptidase-like"/>
</dbReference>
<evidence type="ECO:0000259" key="2">
    <source>
        <dbReference type="Pfam" id="PF01321"/>
    </source>
</evidence>
<dbReference type="SUPFAM" id="SSF53092">
    <property type="entry name" value="Creatinase/prolidase N-terminal domain"/>
    <property type="match status" value="1"/>
</dbReference>
<dbReference type="InterPro" id="IPR000994">
    <property type="entry name" value="Pept_M24"/>
</dbReference>
<dbReference type="Gene3D" id="3.40.350.10">
    <property type="entry name" value="Creatinase/prolidase N-terminal domain"/>
    <property type="match status" value="1"/>
</dbReference>
<evidence type="ECO:0000259" key="1">
    <source>
        <dbReference type="Pfam" id="PF00557"/>
    </source>
</evidence>
<dbReference type="Pfam" id="PF01321">
    <property type="entry name" value="Creatinase_N"/>
    <property type="match status" value="1"/>
</dbReference>
<dbReference type="InterPro" id="IPR029149">
    <property type="entry name" value="Creatin/AminoP/Spt16_N"/>
</dbReference>
<dbReference type="OrthoDB" id="9806388at2"/>
<feature type="domain" description="Peptidase M24" evidence="1">
    <location>
        <begin position="139"/>
        <end position="342"/>
    </location>
</feature>
<dbReference type="AlphaFoldDB" id="A0A0D1BYU4"/>
<dbReference type="SUPFAM" id="SSF55920">
    <property type="entry name" value="Creatinase/aminopeptidase"/>
    <property type="match status" value="1"/>
</dbReference>
<reference evidence="3 4" key="1">
    <citation type="submission" date="2014-06" db="EMBL/GenBank/DDBJ databases">
        <title>Genome characterization of distinct group I Clostridium botulinum lineages.</title>
        <authorList>
            <person name="Giordani F."/>
            <person name="Anselmo A."/>
            <person name="Fillo S."/>
            <person name="Palozzi A.M."/>
            <person name="Fortunato A."/>
            <person name="Gentile B."/>
            <person name="Ciammaruconi A."/>
            <person name="Anniballi F."/>
            <person name="De Medici D."/>
            <person name="Lista F."/>
        </authorList>
    </citation>
    <scope>NUCLEOTIDE SEQUENCE [LARGE SCALE GENOMIC DNA]</scope>
    <source>
        <strain evidence="3 4">B2 450</strain>
    </source>
</reference>
<dbReference type="InterPro" id="IPR000587">
    <property type="entry name" value="Creatinase_N"/>
</dbReference>
<dbReference type="RefSeq" id="WP_043031972.1">
    <property type="nucleotide sequence ID" value="NZ_JXSU01000007.1"/>
</dbReference>
<gene>
    <name evidence="3" type="ORF">N495_10310</name>
</gene>
<dbReference type="PATRIC" id="fig|1379739.3.peg.2425"/>
<dbReference type="Proteomes" id="UP000032250">
    <property type="component" value="Unassembled WGS sequence"/>
</dbReference>
<protein>
    <submittedName>
        <fullName evidence="3">Proline dipeptidase</fullName>
    </submittedName>
</protein>
<dbReference type="PANTHER" id="PTHR46112">
    <property type="entry name" value="AMINOPEPTIDASE"/>
    <property type="match status" value="1"/>
</dbReference>
<evidence type="ECO:0000313" key="4">
    <source>
        <dbReference type="Proteomes" id="UP000032250"/>
    </source>
</evidence>
<dbReference type="Gene3D" id="3.90.230.10">
    <property type="entry name" value="Creatinase/methionine aminopeptidase superfamily"/>
    <property type="match status" value="1"/>
</dbReference>
<organism evidence="3 4">
    <name type="scientific">Clostridium botulinum B2 450</name>
    <dbReference type="NCBI Taxonomy" id="1379739"/>
    <lineage>
        <taxon>Bacteria</taxon>
        <taxon>Bacillati</taxon>
        <taxon>Bacillota</taxon>
        <taxon>Clostridia</taxon>
        <taxon>Eubacteriales</taxon>
        <taxon>Clostridiaceae</taxon>
        <taxon>Clostridium</taxon>
    </lineage>
</organism>
<sequence>MDINKLNRVLKSMKEHEIPQMIISDPTAIFYLTGKWIIPGERLLALYLNVNGNHKIVINELFPQEEDLGVEIVWYNDIQDGVEILSKFVEKDKVIGIDKVWPSKFLLRLQELGGGSKFVNGSFIVDYVRMIKDEEEIAILRESSRLNDLVMDELIPWVGKGLSEKELNTKVREIYKKHGINEVSFDPITAYAKGAADPHHVTDDTKGKYGDCVILDIGGFYKNYASDMTRTVFIGEVSERQKEIYDIVVEANLRGIAAAKPGNRMCDVDLAARNYIEEKGYGKYFTHRTGHSCGLEDHEFGDVSSVNEDIIKPGQCFSVEPGIYLPEEGIGVRIEDLVITTEDGCEVLNKYTKDLIVVPESK</sequence>
<feature type="domain" description="Creatinase N-terminal" evidence="2">
    <location>
        <begin position="6"/>
        <end position="131"/>
    </location>
</feature>